<dbReference type="PANTHER" id="PTHR34801">
    <property type="entry name" value="EXPRESSED PROTEIN"/>
    <property type="match status" value="1"/>
</dbReference>
<sequence>MTIARIIALSSTLILAACSAPRNTTADLSEQPCGDNPRCVSTQDNREEFELASFILTPNATIDQIAQVALSFHRSELADKRDDYLRIEYTSEIFGYIDDMELKIKDGRLIVRSEARIGYYDFKVNRDRVEAFRAKLIETGLVIANP</sequence>
<keyword evidence="3" id="KW-1185">Reference proteome</keyword>
<protein>
    <submittedName>
        <fullName evidence="2">Uncharacterized conserved protein, DUF1499 family</fullName>
    </submittedName>
</protein>
<gene>
    <name evidence="2" type="ORF">SAMN04488244_107131</name>
</gene>
<dbReference type="InterPro" id="IPR010865">
    <property type="entry name" value="DUF1499"/>
</dbReference>
<evidence type="ECO:0000313" key="2">
    <source>
        <dbReference type="EMBL" id="SEG13068.1"/>
    </source>
</evidence>
<dbReference type="OrthoDB" id="9793534at2"/>
<feature type="chain" id="PRO_5009289644" evidence="1">
    <location>
        <begin position="17"/>
        <end position="146"/>
    </location>
</feature>
<dbReference type="RefSeq" id="WP_103880100.1">
    <property type="nucleotide sequence ID" value="NZ_FNVG01000007.1"/>
</dbReference>
<feature type="signal peptide" evidence="1">
    <location>
        <begin position="1"/>
        <end position="16"/>
    </location>
</feature>
<dbReference type="PROSITE" id="PS51257">
    <property type="entry name" value="PROKAR_LIPOPROTEIN"/>
    <property type="match status" value="1"/>
</dbReference>
<dbReference type="Pfam" id="PF07386">
    <property type="entry name" value="DUF1499"/>
    <property type="match status" value="1"/>
</dbReference>
<organism evidence="2 3">
    <name type="scientific">Vibrio hangzhouensis</name>
    <dbReference type="NCBI Taxonomy" id="462991"/>
    <lineage>
        <taxon>Bacteria</taxon>
        <taxon>Pseudomonadati</taxon>
        <taxon>Pseudomonadota</taxon>
        <taxon>Gammaproteobacteria</taxon>
        <taxon>Vibrionales</taxon>
        <taxon>Vibrionaceae</taxon>
        <taxon>Vibrio</taxon>
    </lineage>
</organism>
<dbReference type="EMBL" id="FNVG01000007">
    <property type="protein sequence ID" value="SEG13068.1"/>
    <property type="molecule type" value="Genomic_DNA"/>
</dbReference>
<keyword evidence="1" id="KW-0732">Signal</keyword>
<evidence type="ECO:0000256" key="1">
    <source>
        <dbReference type="SAM" id="SignalP"/>
    </source>
</evidence>
<proteinExistence type="predicted"/>
<dbReference type="AlphaFoldDB" id="A0A1H5XMU4"/>
<dbReference type="PIRSF" id="PIRSF026426">
    <property type="entry name" value="DUF1499"/>
    <property type="match status" value="1"/>
</dbReference>
<dbReference type="Proteomes" id="UP000236721">
    <property type="component" value="Unassembled WGS sequence"/>
</dbReference>
<evidence type="ECO:0000313" key="3">
    <source>
        <dbReference type="Proteomes" id="UP000236721"/>
    </source>
</evidence>
<name>A0A1H5XMU4_9VIBR</name>
<accession>A0A1H5XMU4</accession>
<dbReference type="PANTHER" id="PTHR34801:SF6">
    <property type="entry name" value="SLL1620 PROTEIN"/>
    <property type="match status" value="1"/>
</dbReference>
<reference evidence="3" key="1">
    <citation type="submission" date="2016-10" db="EMBL/GenBank/DDBJ databases">
        <authorList>
            <person name="Varghese N."/>
            <person name="Submissions S."/>
        </authorList>
    </citation>
    <scope>NUCLEOTIDE SEQUENCE [LARGE SCALE GENOMIC DNA]</scope>
    <source>
        <strain evidence="3">CGMCC 1.7062</strain>
    </source>
</reference>